<organism evidence="6 7">
    <name type="scientific">Desmospora activa DSM 45169</name>
    <dbReference type="NCBI Taxonomy" id="1121389"/>
    <lineage>
        <taxon>Bacteria</taxon>
        <taxon>Bacillati</taxon>
        <taxon>Bacillota</taxon>
        <taxon>Bacilli</taxon>
        <taxon>Bacillales</taxon>
        <taxon>Thermoactinomycetaceae</taxon>
        <taxon>Desmospora</taxon>
    </lineage>
</organism>
<dbReference type="PANTHER" id="PTHR42818">
    <property type="entry name" value="SULFOPYRUVATE DECARBOXYLASE SUBUNIT ALPHA"/>
    <property type="match status" value="1"/>
</dbReference>
<dbReference type="EMBL" id="PZZP01000001">
    <property type="protein sequence ID" value="PTM58942.1"/>
    <property type="molecule type" value="Genomic_DNA"/>
</dbReference>
<dbReference type="Pfam" id="PF02776">
    <property type="entry name" value="TPP_enzyme_N"/>
    <property type="match status" value="1"/>
</dbReference>
<proteinExistence type="predicted"/>
<dbReference type="InterPro" id="IPR017684">
    <property type="entry name" value="Phosphono-pyrv_decarboxylase"/>
</dbReference>
<name>A0A2T4ZAM3_9BACL</name>
<evidence type="ECO:0000256" key="1">
    <source>
        <dbReference type="ARBA" id="ARBA00022793"/>
    </source>
</evidence>
<feature type="domain" description="Thiamine pyrophosphate enzyme N-terminal TPP-binding" evidence="5">
    <location>
        <begin position="11"/>
        <end position="111"/>
    </location>
</feature>
<dbReference type="SUPFAM" id="SSF52518">
    <property type="entry name" value="Thiamin diphosphate-binding fold (THDP-binding)"/>
    <property type="match status" value="2"/>
</dbReference>
<keyword evidence="3" id="KW-0456">Lyase</keyword>
<evidence type="ECO:0000313" key="6">
    <source>
        <dbReference type="EMBL" id="PTM58942.1"/>
    </source>
</evidence>
<evidence type="ECO:0000259" key="4">
    <source>
        <dbReference type="Pfam" id="PF02775"/>
    </source>
</evidence>
<dbReference type="InterPro" id="IPR051818">
    <property type="entry name" value="TPP_dependent_decarboxylase"/>
</dbReference>
<dbReference type="Gene3D" id="3.40.50.970">
    <property type="match status" value="2"/>
</dbReference>
<dbReference type="GO" id="GO:0033980">
    <property type="term" value="F:phosphonopyruvate decarboxylase activity"/>
    <property type="evidence" value="ECO:0007669"/>
    <property type="project" value="InterPro"/>
</dbReference>
<gene>
    <name evidence="6" type="ORF">C8J48_1541</name>
</gene>
<keyword evidence="1" id="KW-0210">Decarboxylase</keyword>
<dbReference type="NCBIfam" id="TIGR03297">
    <property type="entry name" value="Ppyr-DeCO2ase"/>
    <property type="match status" value="1"/>
</dbReference>
<evidence type="ECO:0000256" key="3">
    <source>
        <dbReference type="ARBA" id="ARBA00023239"/>
    </source>
</evidence>
<dbReference type="Proteomes" id="UP000241639">
    <property type="component" value="Unassembled WGS sequence"/>
</dbReference>
<dbReference type="AlphaFoldDB" id="A0A2T4ZAM3"/>
<keyword evidence="6" id="KW-0670">Pyruvate</keyword>
<evidence type="ECO:0000256" key="2">
    <source>
        <dbReference type="ARBA" id="ARBA00023052"/>
    </source>
</evidence>
<protein>
    <submittedName>
        <fullName evidence="6">Phosphonopyruvate decarboxylase</fullName>
    </submittedName>
</protein>
<reference evidence="6 7" key="1">
    <citation type="submission" date="2018-04" db="EMBL/GenBank/DDBJ databases">
        <title>Genomic Encyclopedia of Archaeal and Bacterial Type Strains, Phase II (KMG-II): from individual species to whole genera.</title>
        <authorList>
            <person name="Goeker M."/>
        </authorList>
    </citation>
    <scope>NUCLEOTIDE SEQUENCE [LARGE SCALE GENOMIC DNA]</scope>
    <source>
        <strain evidence="6 7">DSM 45169</strain>
    </source>
</reference>
<dbReference type="InterPro" id="IPR012001">
    <property type="entry name" value="Thiamin_PyroP_enz_TPP-bd_dom"/>
</dbReference>
<dbReference type="Pfam" id="PF02775">
    <property type="entry name" value="TPP_enzyme_C"/>
    <property type="match status" value="1"/>
</dbReference>
<keyword evidence="2" id="KW-0786">Thiamine pyrophosphate</keyword>
<dbReference type="GO" id="GO:0032923">
    <property type="term" value="P:organic phosphonate biosynthetic process"/>
    <property type="evidence" value="ECO:0007669"/>
    <property type="project" value="InterPro"/>
</dbReference>
<comment type="caution">
    <text evidence="6">The sequence shown here is derived from an EMBL/GenBank/DDBJ whole genome shotgun (WGS) entry which is preliminary data.</text>
</comment>
<accession>A0A2T4ZAM3</accession>
<dbReference type="InterPro" id="IPR011766">
    <property type="entry name" value="TPP_enzyme_TPP-bd"/>
</dbReference>
<evidence type="ECO:0000313" key="7">
    <source>
        <dbReference type="Proteomes" id="UP000241639"/>
    </source>
</evidence>
<sequence>MPMLNTKGFGDELQKMGFSFYSGVPCSFLKSFINYAMNECEYIAAANEGEAVAISSGAVLAGKKAVVLMQNSGLTNAVSPLASLNYPFQIPILGFVSLRGEPGTSDEPQHELMGKITTEMLDLMQVEWQFLATDLETAKGQLWQANKCITNNQPFFFVVRKGTFTDEFLQKEMVSSCTNRIKRIKNPTIKEEMPLRYEALHIINGWKDNQTAVIATTGKTGRELYEIEDAPNHFYMVGSMGCAASLGLGLALACRDLDVTVIDGDGALLMRMGSLATNGYYNPGNLLHILLDNHTYDSTGGQSTVSVNTDFVEIAAASGYTNSIYVHNRKELKSALSEWKQSGGLTFLHMRIANGSKSRLGRPKMKPYEVKERLQSFIKQ</sequence>
<dbReference type="InterPro" id="IPR029061">
    <property type="entry name" value="THDP-binding"/>
</dbReference>
<evidence type="ECO:0000259" key="5">
    <source>
        <dbReference type="Pfam" id="PF02776"/>
    </source>
</evidence>
<dbReference type="CDD" id="cd07035">
    <property type="entry name" value="TPP_PYR_POX_like"/>
    <property type="match status" value="1"/>
</dbReference>
<keyword evidence="7" id="KW-1185">Reference proteome</keyword>
<dbReference type="PANTHER" id="PTHR42818:SF1">
    <property type="entry name" value="SULFOPYRUVATE DECARBOXYLASE"/>
    <property type="match status" value="1"/>
</dbReference>
<dbReference type="GO" id="GO:0030976">
    <property type="term" value="F:thiamine pyrophosphate binding"/>
    <property type="evidence" value="ECO:0007669"/>
    <property type="project" value="InterPro"/>
</dbReference>
<feature type="domain" description="Thiamine pyrophosphate enzyme TPP-binding" evidence="4">
    <location>
        <begin position="225"/>
        <end position="349"/>
    </location>
</feature>